<reference evidence="17" key="1">
    <citation type="submission" date="2020-05" db="EMBL/GenBank/DDBJ databases">
        <authorList>
            <person name="Chiriac C."/>
            <person name="Salcher M."/>
            <person name="Ghai R."/>
            <person name="Kavagutti S V."/>
        </authorList>
    </citation>
    <scope>NUCLEOTIDE SEQUENCE</scope>
</reference>
<dbReference type="Gene3D" id="1.10.486.10">
    <property type="entry name" value="PCRA, domain 4"/>
    <property type="match status" value="1"/>
</dbReference>
<feature type="domain" description="UvrD-like helicase C-terminal" evidence="16">
    <location>
        <begin position="360"/>
        <end position="675"/>
    </location>
</feature>
<dbReference type="EMBL" id="CAEZTD010000010">
    <property type="protein sequence ID" value="CAB4553582.1"/>
    <property type="molecule type" value="Genomic_DNA"/>
</dbReference>
<dbReference type="EC" id="5.6.2.4" evidence="12"/>
<accession>A0A6J6CPV9</accession>
<keyword evidence="1" id="KW-0540">Nuclease</keyword>
<evidence type="ECO:0000256" key="10">
    <source>
        <dbReference type="ARBA" id="ARBA00023235"/>
    </source>
</evidence>
<dbReference type="GO" id="GO:0005829">
    <property type="term" value="C:cytosol"/>
    <property type="evidence" value="ECO:0007669"/>
    <property type="project" value="TreeGrafter"/>
</dbReference>
<keyword evidence="2" id="KW-0547">Nucleotide-binding</keyword>
<dbReference type="PROSITE" id="PS51198">
    <property type="entry name" value="UVRD_HELICASE_ATP_BIND"/>
    <property type="match status" value="1"/>
</dbReference>
<dbReference type="InterPro" id="IPR011604">
    <property type="entry name" value="PDDEXK-like_dom_sf"/>
</dbReference>
<dbReference type="GO" id="GO:0033202">
    <property type="term" value="C:DNA helicase complex"/>
    <property type="evidence" value="ECO:0007669"/>
    <property type="project" value="TreeGrafter"/>
</dbReference>
<keyword evidence="5" id="KW-0347">Helicase</keyword>
<evidence type="ECO:0000256" key="9">
    <source>
        <dbReference type="ARBA" id="ARBA00023204"/>
    </source>
</evidence>
<dbReference type="InterPro" id="IPR011335">
    <property type="entry name" value="Restrct_endonuc-II-like"/>
</dbReference>
<organism evidence="17">
    <name type="scientific">freshwater metagenome</name>
    <dbReference type="NCBI Taxonomy" id="449393"/>
    <lineage>
        <taxon>unclassified sequences</taxon>
        <taxon>metagenomes</taxon>
        <taxon>ecological metagenomes</taxon>
    </lineage>
</organism>
<dbReference type="GO" id="GO:0005524">
    <property type="term" value="F:ATP binding"/>
    <property type="evidence" value="ECO:0007669"/>
    <property type="project" value="UniProtKB-KW"/>
</dbReference>
<keyword evidence="9" id="KW-0234">DNA repair</keyword>
<dbReference type="GO" id="GO:0004527">
    <property type="term" value="F:exonuclease activity"/>
    <property type="evidence" value="ECO:0007669"/>
    <property type="project" value="UniProtKB-KW"/>
</dbReference>
<evidence type="ECO:0000256" key="12">
    <source>
        <dbReference type="ARBA" id="ARBA00034808"/>
    </source>
</evidence>
<dbReference type="PANTHER" id="PTHR11070">
    <property type="entry name" value="UVRD / RECB / PCRA DNA HELICASE FAMILY MEMBER"/>
    <property type="match status" value="1"/>
</dbReference>
<comment type="catalytic activity">
    <reaction evidence="13">
        <text>ATP + H2O = ADP + phosphate + H(+)</text>
        <dbReference type="Rhea" id="RHEA:13065"/>
        <dbReference type="ChEBI" id="CHEBI:15377"/>
        <dbReference type="ChEBI" id="CHEBI:15378"/>
        <dbReference type="ChEBI" id="CHEBI:30616"/>
        <dbReference type="ChEBI" id="CHEBI:43474"/>
        <dbReference type="ChEBI" id="CHEBI:456216"/>
        <dbReference type="EC" id="5.6.2.4"/>
    </reaction>
</comment>
<dbReference type="SUPFAM" id="SSF52980">
    <property type="entry name" value="Restriction endonuclease-like"/>
    <property type="match status" value="1"/>
</dbReference>
<dbReference type="Gene3D" id="3.40.50.300">
    <property type="entry name" value="P-loop containing nucleotide triphosphate hydrolases"/>
    <property type="match status" value="4"/>
</dbReference>
<dbReference type="InterPro" id="IPR038726">
    <property type="entry name" value="PDDEXK_AddAB-type"/>
</dbReference>
<dbReference type="Gene3D" id="3.90.320.10">
    <property type="match status" value="1"/>
</dbReference>
<dbReference type="PANTHER" id="PTHR11070:SF55">
    <property type="entry name" value="DNA 3'-5' HELICASE"/>
    <property type="match status" value="1"/>
</dbReference>
<name>A0A6J6CPV9_9ZZZZ</name>
<comment type="catalytic activity">
    <reaction evidence="11">
        <text>Couples ATP hydrolysis with the unwinding of duplex DNA by translocating in the 3'-5' direction.</text>
        <dbReference type="EC" id="5.6.2.4"/>
    </reaction>
</comment>
<dbReference type="Pfam" id="PF13361">
    <property type="entry name" value="UvrD_C"/>
    <property type="match status" value="1"/>
</dbReference>
<evidence type="ECO:0000256" key="2">
    <source>
        <dbReference type="ARBA" id="ARBA00022741"/>
    </source>
</evidence>
<feature type="domain" description="UvrD-like helicase ATP-binding" evidence="15">
    <location>
        <begin position="26"/>
        <end position="355"/>
    </location>
</feature>
<dbReference type="InterPro" id="IPR000212">
    <property type="entry name" value="DNA_helicase_UvrD/REP"/>
</dbReference>
<keyword evidence="10" id="KW-0413">Isomerase</keyword>
<dbReference type="Pfam" id="PF00580">
    <property type="entry name" value="UvrD-helicase"/>
    <property type="match status" value="1"/>
</dbReference>
<evidence type="ECO:0000259" key="15">
    <source>
        <dbReference type="PROSITE" id="PS51198"/>
    </source>
</evidence>
<dbReference type="GO" id="GO:0000725">
    <property type="term" value="P:recombinational repair"/>
    <property type="evidence" value="ECO:0007669"/>
    <property type="project" value="TreeGrafter"/>
</dbReference>
<dbReference type="InterPro" id="IPR027417">
    <property type="entry name" value="P-loop_NTPase"/>
</dbReference>
<gene>
    <name evidence="17" type="ORF">UFOPK1591_00219</name>
</gene>
<proteinExistence type="predicted"/>
<evidence type="ECO:0000256" key="7">
    <source>
        <dbReference type="ARBA" id="ARBA00022840"/>
    </source>
</evidence>
<evidence type="ECO:0000256" key="5">
    <source>
        <dbReference type="ARBA" id="ARBA00022806"/>
    </source>
</evidence>
<dbReference type="AlphaFoldDB" id="A0A6J6CPV9"/>
<evidence type="ECO:0000256" key="14">
    <source>
        <dbReference type="SAM" id="MobiDB-lite"/>
    </source>
</evidence>
<keyword evidence="6" id="KW-0269">Exonuclease</keyword>
<sequence length="1089" mass="122036">MTWQRRDMSAEPEYSAHELAQKLGLHPPTPEQAAVIESAREPAIVVAGAGSGKTETMASRVVWLIANGYVLPHEVLGLTFTRKAASELAKRIRDRIGLLADLKLVPGDADDDLNVATVSTYNAFANRIYGQYAIHIGLDPDATVIGDATAWQLARDVTRSSRDPDLPDLDKRLNDITGGVLDISRALNDNVADAQRVIDFGREMQDKLESIAGTGGKADAKRFFESTLVYANSLPVLVRLAQQYDEVKQSRGFIEFSDQVRFALEICERTPSVIDDLRSQFKVVLLDEYQDTAVVQTRLLKTIFAGTPVMAVGDPHQSIYGWRGASATNMDEFAKDFGIPAGRAPFPLSVSWRNPTTVLAAANRYVERLTQNSPIRVERLQPKPNAGAEPIQVSFHETIDLETEAAAEWFAQKLRVDLPEDQRPRGKKAAMLFRASRTMAKFREALEERGVPCHIVGIGGLLDEPVIVDLVCALRVIHDATADSELVRLLAGPRWMIAPRDLVALRKVARWLSQHDHKRQLLDVEVRDALRASVTSEDSESLIDALDFIASTTVDYTVLQAISPDGLARLREAGELIARLRRHSTFDLRDLVTFVYQELMLDIEAWANPRAHSARGAFDAFMEPLTSFVSSTDRPTLGSFLGWLREVERREKLSPISPKAEPGTVQLMTIHAAKGLEWNYVAVPRMVDDELPGDRARADTWKKFGSLPFEFRGDGDDLPVWHWRDAQDIDDLVEKYESFRDEVRERFDAEERRLAYVAVTRTEDELLLTGSYWNTQVDPRSPSVFVRELIDSGIVPNTIPTIEEPKKNPLEGKVPTDVWPREPFGASSLGTQRRVRVNDAAEAVRAATTSGTTPWDDDISLLIRERDARGVDTLLPAPRRIAASKFKDFVSNPVDVAADMRRPMPQQPYRATILGTVFHEWVERRAGLASTTPGDLLEALENGDDDELIREGPIDREKLASLQATFLASEWGELKPIDVEREIHIVIAGVTVVCKIDAVYRRTHDDGRERIEIVDWKTGLPPQDDADYELKQTQLALYRLAYAKWADIDPESIDAAFYFVADNVILRPERLSSESELVEQWTRVITQRP</sequence>
<evidence type="ECO:0000256" key="11">
    <source>
        <dbReference type="ARBA" id="ARBA00034617"/>
    </source>
</evidence>
<evidence type="ECO:0000313" key="17">
    <source>
        <dbReference type="EMBL" id="CAB4553582.1"/>
    </source>
</evidence>
<keyword evidence="3" id="KW-0227">DNA damage</keyword>
<dbReference type="GO" id="GO:0003677">
    <property type="term" value="F:DNA binding"/>
    <property type="evidence" value="ECO:0007669"/>
    <property type="project" value="UniProtKB-KW"/>
</dbReference>
<protein>
    <recommendedName>
        <fullName evidence="12">DNA 3'-5' helicase</fullName>
        <ecNumber evidence="12">5.6.2.4</ecNumber>
    </recommendedName>
</protein>
<dbReference type="SUPFAM" id="SSF52540">
    <property type="entry name" value="P-loop containing nucleoside triphosphate hydrolases"/>
    <property type="match status" value="1"/>
</dbReference>
<evidence type="ECO:0000256" key="6">
    <source>
        <dbReference type="ARBA" id="ARBA00022839"/>
    </source>
</evidence>
<dbReference type="InterPro" id="IPR014017">
    <property type="entry name" value="DNA_helicase_UvrD-like_C"/>
</dbReference>
<dbReference type="PROSITE" id="PS51217">
    <property type="entry name" value="UVRD_HELICASE_CTER"/>
    <property type="match status" value="1"/>
</dbReference>
<dbReference type="GO" id="GO:0043138">
    <property type="term" value="F:3'-5' DNA helicase activity"/>
    <property type="evidence" value="ECO:0007669"/>
    <property type="project" value="UniProtKB-EC"/>
</dbReference>
<dbReference type="InterPro" id="IPR014016">
    <property type="entry name" value="UvrD-like_ATP-bd"/>
</dbReference>
<evidence type="ECO:0000256" key="1">
    <source>
        <dbReference type="ARBA" id="ARBA00022722"/>
    </source>
</evidence>
<evidence type="ECO:0000256" key="3">
    <source>
        <dbReference type="ARBA" id="ARBA00022763"/>
    </source>
</evidence>
<dbReference type="Pfam" id="PF12705">
    <property type="entry name" value="PDDEXK_1"/>
    <property type="match status" value="1"/>
</dbReference>
<keyword evidence="4" id="KW-0378">Hydrolase</keyword>
<keyword evidence="8" id="KW-0238">DNA-binding</keyword>
<evidence type="ECO:0000256" key="13">
    <source>
        <dbReference type="ARBA" id="ARBA00048988"/>
    </source>
</evidence>
<keyword evidence="7" id="KW-0067">ATP-binding</keyword>
<feature type="region of interest" description="Disordered" evidence="14">
    <location>
        <begin position="800"/>
        <end position="825"/>
    </location>
</feature>
<evidence type="ECO:0000259" key="16">
    <source>
        <dbReference type="PROSITE" id="PS51217"/>
    </source>
</evidence>
<dbReference type="CDD" id="cd17932">
    <property type="entry name" value="DEXQc_UvrD"/>
    <property type="match status" value="1"/>
</dbReference>
<evidence type="ECO:0000256" key="4">
    <source>
        <dbReference type="ARBA" id="ARBA00022801"/>
    </source>
</evidence>
<evidence type="ECO:0000256" key="8">
    <source>
        <dbReference type="ARBA" id="ARBA00023125"/>
    </source>
</evidence>